<dbReference type="Proteomes" id="UP000447873">
    <property type="component" value="Unassembled WGS sequence"/>
</dbReference>
<sequence length="179" mass="20361">MSQHLNMAEFTGTHILVSGEGDNEYIRETAWFWTQRGQQIFVARGGPRGAPLVLVNAQPLQIRFLHHPQGDGFAGTSPANAFTTAPAPAPAPAPVPVSPCPVLLQLLDEHPVSRTRDDGTRSEPGRRRPRWWVEYNDEMKAVAKEEHRWKHRAGKKVRTRRDRKTVNDFNLKKKEEEKK</sequence>
<feature type="region of interest" description="Disordered" evidence="1">
    <location>
        <begin position="146"/>
        <end position="179"/>
    </location>
</feature>
<proteinExistence type="predicted"/>
<dbReference type="Proteomes" id="UP000490939">
    <property type="component" value="Unassembled WGS sequence"/>
</dbReference>
<evidence type="ECO:0000313" key="3">
    <source>
        <dbReference type="EMBL" id="KAE9978586.1"/>
    </source>
</evidence>
<dbReference type="Proteomes" id="UP000433883">
    <property type="component" value="Unassembled WGS sequence"/>
</dbReference>
<accession>A0A8H3ZBV6</accession>
<dbReference type="EMBL" id="WNWQ01000135">
    <property type="protein sequence ID" value="KAE9977272.1"/>
    <property type="molecule type" value="Genomic_DNA"/>
</dbReference>
<feature type="compositionally biased region" description="Basic residues" evidence="1">
    <location>
        <begin position="149"/>
        <end position="163"/>
    </location>
</feature>
<evidence type="ECO:0000313" key="4">
    <source>
        <dbReference type="EMBL" id="KAE9993294.1"/>
    </source>
</evidence>
<evidence type="ECO:0000256" key="1">
    <source>
        <dbReference type="SAM" id="MobiDB-lite"/>
    </source>
</evidence>
<organism evidence="4 6">
    <name type="scientific">Venturia inaequalis</name>
    <name type="common">Apple scab fungus</name>
    <dbReference type="NCBI Taxonomy" id="5025"/>
    <lineage>
        <taxon>Eukaryota</taxon>
        <taxon>Fungi</taxon>
        <taxon>Dikarya</taxon>
        <taxon>Ascomycota</taxon>
        <taxon>Pezizomycotina</taxon>
        <taxon>Dothideomycetes</taxon>
        <taxon>Pleosporomycetidae</taxon>
        <taxon>Venturiales</taxon>
        <taxon>Venturiaceae</taxon>
        <taxon>Venturia</taxon>
    </lineage>
</organism>
<evidence type="ECO:0000313" key="5">
    <source>
        <dbReference type="Proteomes" id="UP000447873"/>
    </source>
</evidence>
<name>A0A8H3ZBV6_VENIN</name>
<evidence type="ECO:0000313" key="6">
    <source>
        <dbReference type="Proteomes" id="UP000490939"/>
    </source>
</evidence>
<dbReference type="EMBL" id="WNWR01000033">
    <property type="protein sequence ID" value="KAE9993294.1"/>
    <property type="molecule type" value="Genomic_DNA"/>
</dbReference>
<comment type="caution">
    <text evidence="4">The sequence shown here is derived from an EMBL/GenBank/DDBJ whole genome shotgun (WGS) entry which is preliminary data.</text>
</comment>
<dbReference type="EMBL" id="WNWS01000133">
    <property type="protein sequence ID" value="KAE9978586.1"/>
    <property type="molecule type" value="Genomic_DNA"/>
</dbReference>
<gene>
    <name evidence="2" type="ORF">BLS_001528</name>
    <name evidence="4" type="ORF">EG327_005705</name>
    <name evidence="3" type="ORF">EG328_001407</name>
</gene>
<dbReference type="AlphaFoldDB" id="A0A8H3ZBV6"/>
<feature type="compositionally biased region" description="Basic and acidic residues" evidence="1">
    <location>
        <begin position="164"/>
        <end position="179"/>
    </location>
</feature>
<reference evidence="4 6" key="1">
    <citation type="submission" date="2019-07" db="EMBL/GenBank/DDBJ databases">
        <title>Venturia inaequalis Genome Resource.</title>
        <authorList>
            <person name="Lichtner F.J."/>
        </authorList>
    </citation>
    <scope>NUCLEOTIDE SEQUENCE [LARGE SCALE GENOMIC DNA]</scope>
    <source>
        <strain evidence="3 5">120213</strain>
        <strain evidence="2">Bline_iso_100314</strain>
        <strain evidence="4 6">DMI_063113</strain>
    </source>
</reference>
<keyword evidence="6" id="KW-1185">Reference proteome</keyword>
<protein>
    <submittedName>
        <fullName evidence="4">Uncharacterized protein</fullName>
    </submittedName>
</protein>
<evidence type="ECO:0000313" key="2">
    <source>
        <dbReference type="EMBL" id="KAE9977272.1"/>
    </source>
</evidence>